<dbReference type="Proteomes" id="UP000236291">
    <property type="component" value="Unassembled WGS sequence"/>
</dbReference>
<evidence type="ECO:0000313" key="2">
    <source>
        <dbReference type="Proteomes" id="UP000236291"/>
    </source>
</evidence>
<evidence type="ECO:0000313" key="1">
    <source>
        <dbReference type="EMBL" id="PNX65355.1"/>
    </source>
</evidence>
<feature type="non-terminal residue" evidence="1">
    <location>
        <position position="44"/>
    </location>
</feature>
<proteinExistence type="predicted"/>
<reference evidence="1 2" key="1">
    <citation type="journal article" date="2014" name="Am. J. Bot.">
        <title>Genome assembly and annotation for red clover (Trifolium pratense; Fabaceae).</title>
        <authorList>
            <person name="Istvanek J."/>
            <person name="Jaros M."/>
            <person name="Krenek A."/>
            <person name="Repkova J."/>
        </authorList>
    </citation>
    <scope>NUCLEOTIDE SEQUENCE [LARGE SCALE GENOMIC DNA]</scope>
    <source>
        <strain evidence="2">cv. Tatra</strain>
        <tissue evidence="1">Young leaves</tissue>
    </source>
</reference>
<accession>A0A2K3KGD4</accession>
<reference evidence="1 2" key="2">
    <citation type="journal article" date="2017" name="Front. Plant Sci.">
        <title>Gene Classification and Mining of Molecular Markers Useful in Red Clover (Trifolium pratense) Breeding.</title>
        <authorList>
            <person name="Istvanek J."/>
            <person name="Dluhosova J."/>
            <person name="Dluhos P."/>
            <person name="Patkova L."/>
            <person name="Nedelnik J."/>
            <person name="Repkova J."/>
        </authorList>
    </citation>
    <scope>NUCLEOTIDE SEQUENCE [LARGE SCALE GENOMIC DNA]</scope>
    <source>
        <strain evidence="2">cv. Tatra</strain>
        <tissue evidence="1">Young leaves</tissue>
    </source>
</reference>
<dbReference type="EMBL" id="ASHM01178351">
    <property type="protein sequence ID" value="PNX65355.1"/>
    <property type="molecule type" value="Genomic_DNA"/>
</dbReference>
<name>A0A2K3KGD4_TRIPR</name>
<dbReference type="AlphaFoldDB" id="A0A2K3KGD4"/>
<sequence length="44" mass="4941">MTMDLPYIVEEEEYGSPYPEHPEIKWTAALRQAASLAGFVVVNS</sequence>
<protein>
    <submittedName>
        <fullName evidence="1">Uncharacterized protein</fullName>
    </submittedName>
</protein>
<gene>
    <name evidence="1" type="ORF">L195_g062558</name>
</gene>
<organism evidence="1 2">
    <name type="scientific">Trifolium pratense</name>
    <name type="common">Red clover</name>
    <dbReference type="NCBI Taxonomy" id="57577"/>
    <lineage>
        <taxon>Eukaryota</taxon>
        <taxon>Viridiplantae</taxon>
        <taxon>Streptophyta</taxon>
        <taxon>Embryophyta</taxon>
        <taxon>Tracheophyta</taxon>
        <taxon>Spermatophyta</taxon>
        <taxon>Magnoliopsida</taxon>
        <taxon>eudicotyledons</taxon>
        <taxon>Gunneridae</taxon>
        <taxon>Pentapetalae</taxon>
        <taxon>rosids</taxon>
        <taxon>fabids</taxon>
        <taxon>Fabales</taxon>
        <taxon>Fabaceae</taxon>
        <taxon>Papilionoideae</taxon>
        <taxon>50 kb inversion clade</taxon>
        <taxon>NPAAA clade</taxon>
        <taxon>Hologalegina</taxon>
        <taxon>IRL clade</taxon>
        <taxon>Trifolieae</taxon>
        <taxon>Trifolium</taxon>
    </lineage>
</organism>
<comment type="caution">
    <text evidence="1">The sequence shown here is derived from an EMBL/GenBank/DDBJ whole genome shotgun (WGS) entry which is preliminary data.</text>
</comment>